<proteinExistence type="predicted"/>
<protein>
    <submittedName>
        <fullName evidence="1">Uncharacterized protein</fullName>
    </submittedName>
</protein>
<accession>A0A9P5RZ49</accession>
<reference evidence="1" key="1">
    <citation type="journal article" date="2020" name="Fungal Divers.">
        <title>Resolving the Mortierellaceae phylogeny through synthesis of multi-gene phylogenetics and phylogenomics.</title>
        <authorList>
            <person name="Vandepol N."/>
            <person name="Liber J."/>
            <person name="Desiro A."/>
            <person name="Na H."/>
            <person name="Kennedy M."/>
            <person name="Barry K."/>
            <person name="Grigoriev I.V."/>
            <person name="Miller A.N."/>
            <person name="O'Donnell K."/>
            <person name="Stajich J.E."/>
            <person name="Bonito G."/>
        </authorList>
    </citation>
    <scope>NUCLEOTIDE SEQUENCE</scope>
    <source>
        <strain evidence="1">NRRL 6426</strain>
    </source>
</reference>
<keyword evidence="2" id="KW-1185">Reference proteome</keyword>
<evidence type="ECO:0000313" key="1">
    <source>
        <dbReference type="EMBL" id="KAF9150920.1"/>
    </source>
</evidence>
<organism evidence="1 2">
    <name type="scientific">Linnemannia schmuckeri</name>
    <dbReference type="NCBI Taxonomy" id="64567"/>
    <lineage>
        <taxon>Eukaryota</taxon>
        <taxon>Fungi</taxon>
        <taxon>Fungi incertae sedis</taxon>
        <taxon>Mucoromycota</taxon>
        <taxon>Mortierellomycotina</taxon>
        <taxon>Mortierellomycetes</taxon>
        <taxon>Mortierellales</taxon>
        <taxon>Mortierellaceae</taxon>
        <taxon>Linnemannia</taxon>
    </lineage>
</organism>
<sequence>MSFAFTRFLLIPELTVQLEIYFSKHNFTVLIRTSKHLSSIFTPMLYNNRFDLIYFDVKDSMTRNFHHIHYLSASAIFIHMFYDLFSGSSPLSLDQHEDEPTSDAFFTSLTRLTCGTKDVDTTHLYQVLPIIRGNPGLAHMYLENVRIHTKQDFIRFLRAVTSLTLLQSLVVCLGENLAELCEFGKSLFFSCPLSIKQLKIQFKEQHLCDSDHSDFEDTLADQNRTLKDINDNMDEETTLFPTRNPLYRM</sequence>
<dbReference type="AlphaFoldDB" id="A0A9P5RZ49"/>
<name>A0A9P5RZ49_9FUNG</name>
<dbReference type="EMBL" id="JAAAUQ010000368">
    <property type="protein sequence ID" value="KAF9150920.1"/>
    <property type="molecule type" value="Genomic_DNA"/>
</dbReference>
<evidence type="ECO:0000313" key="2">
    <source>
        <dbReference type="Proteomes" id="UP000748756"/>
    </source>
</evidence>
<dbReference type="Proteomes" id="UP000748756">
    <property type="component" value="Unassembled WGS sequence"/>
</dbReference>
<dbReference type="OrthoDB" id="2355434at2759"/>
<comment type="caution">
    <text evidence="1">The sequence shown here is derived from an EMBL/GenBank/DDBJ whole genome shotgun (WGS) entry which is preliminary data.</text>
</comment>
<gene>
    <name evidence="1" type="ORF">BG015_007249</name>
</gene>